<sequence>PFVVLISVYVYKYYQYVARFPKGPRPLPVFGNLLQFNPSRLHAFLEESSREYGDVFTVWTPRPTIILTSYAAIKEALVTRGEDFAGRMRSFPDEMWMTTENGGVIFSDGEKWREQRRVAIQILRDFGMGK</sequence>
<dbReference type="PANTHER" id="PTHR24284:SF1">
    <property type="entry name" value="CYTOCHROME P450 FAMILY"/>
    <property type="match status" value="1"/>
</dbReference>
<comment type="similarity">
    <text evidence="1">Belongs to the cytochrome P450 family.</text>
</comment>
<evidence type="ECO:0008006" key="5">
    <source>
        <dbReference type="Google" id="ProtNLM"/>
    </source>
</evidence>
<dbReference type="GO" id="GO:0005506">
    <property type="term" value="F:iron ion binding"/>
    <property type="evidence" value="ECO:0007669"/>
    <property type="project" value="InterPro"/>
</dbReference>
<feature type="non-terminal residue" evidence="3">
    <location>
        <position position="1"/>
    </location>
</feature>
<accession>A0AAN5DBU0</accession>
<reference evidence="4" key="1">
    <citation type="submission" date="2022-10" db="EMBL/GenBank/DDBJ databases">
        <title>Genome assembly of Pristionchus species.</title>
        <authorList>
            <person name="Yoshida K."/>
            <person name="Sommer R.J."/>
        </authorList>
    </citation>
    <scope>NUCLEOTIDE SEQUENCE [LARGE SCALE GENOMIC DNA]</scope>
    <source>
        <strain evidence="4">RS5460</strain>
    </source>
</reference>
<evidence type="ECO:0000313" key="4">
    <source>
        <dbReference type="Proteomes" id="UP001328107"/>
    </source>
</evidence>
<dbReference type="GO" id="GO:0020037">
    <property type="term" value="F:heme binding"/>
    <property type="evidence" value="ECO:0007669"/>
    <property type="project" value="InterPro"/>
</dbReference>
<dbReference type="AlphaFoldDB" id="A0AAN5DBU0"/>
<feature type="non-terminal residue" evidence="3">
    <location>
        <position position="130"/>
    </location>
</feature>
<dbReference type="GO" id="GO:0016705">
    <property type="term" value="F:oxidoreductase activity, acting on paired donors, with incorporation or reduction of molecular oxygen"/>
    <property type="evidence" value="ECO:0007669"/>
    <property type="project" value="InterPro"/>
</dbReference>
<keyword evidence="2" id="KW-0560">Oxidoreductase</keyword>
<keyword evidence="2" id="KW-0503">Monooxygenase</keyword>
<dbReference type="Gene3D" id="1.10.630.10">
    <property type="entry name" value="Cytochrome P450"/>
    <property type="match status" value="1"/>
</dbReference>
<dbReference type="PRINTS" id="PR00463">
    <property type="entry name" value="EP450I"/>
</dbReference>
<dbReference type="PANTHER" id="PTHR24284">
    <property type="entry name" value="CYTOCHROME P450 FAMILY"/>
    <property type="match status" value="1"/>
</dbReference>
<dbReference type="InterPro" id="IPR001128">
    <property type="entry name" value="Cyt_P450"/>
</dbReference>
<keyword evidence="4" id="KW-1185">Reference proteome</keyword>
<dbReference type="Proteomes" id="UP001328107">
    <property type="component" value="Unassembled WGS sequence"/>
</dbReference>
<evidence type="ECO:0000256" key="1">
    <source>
        <dbReference type="ARBA" id="ARBA00010617"/>
    </source>
</evidence>
<protein>
    <recommendedName>
        <fullName evidence="5">Cytochrome P450</fullName>
    </recommendedName>
</protein>
<dbReference type="GO" id="GO:0004497">
    <property type="term" value="F:monooxygenase activity"/>
    <property type="evidence" value="ECO:0007669"/>
    <property type="project" value="UniProtKB-KW"/>
</dbReference>
<evidence type="ECO:0000256" key="2">
    <source>
        <dbReference type="ARBA" id="ARBA00023033"/>
    </source>
</evidence>
<dbReference type="InterPro" id="IPR002401">
    <property type="entry name" value="Cyt_P450_E_grp-I"/>
</dbReference>
<comment type="caution">
    <text evidence="3">The sequence shown here is derived from an EMBL/GenBank/DDBJ whole genome shotgun (WGS) entry which is preliminary data.</text>
</comment>
<dbReference type="SUPFAM" id="SSF48264">
    <property type="entry name" value="Cytochrome P450"/>
    <property type="match status" value="1"/>
</dbReference>
<name>A0AAN5DBU0_9BILA</name>
<evidence type="ECO:0000313" key="3">
    <source>
        <dbReference type="EMBL" id="GMR59735.1"/>
    </source>
</evidence>
<organism evidence="3 4">
    <name type="scientific">Pristionchus mayeri</name>
    <dbReference type="NCBI Taxonomy" id="1317129"/>
    <lineage>
        <taxon>Eukaryota</taxon>
        <taxon>Metazoa</taxon>
        <taxon>Ecdysozoa</taxon>
        <taxon>Nematoda</taxon>
        <taxon>Chromadorea</taxon>
        <taxon>Rhabditida</taxon>
        <taxon>Rhabditina</taxon>
        <taxon>Diplogasteromorpha</taxon>
        <taxon>Diplogasteroidea</taxon>
        <taxon>Neodiplogasteridae</taxon>
        <taxon>Pristionchus</taxon>
    </lineage>
</organism>
<dbReference type="Pfam" id="PF00067">
    <property type="entry name" value="p450"/>
    <property type="match status" value="1"/>
</dbReference>
<gene>
    <name evidence="3" type="ORF">PMAYCL1PPCAC_29930</name>
</gene>
<proteinExistence type="inferred from homology"/>
<dbReference type="InterPro" id="IPR036396">
    <property type="entry name" value="Cyt_P450_sf"/>
</dbReference>
<dbReference type="EMBL" id="BTRK01000006">
    <property type="protein sequence ID" value="GMR59735.1"/>
    <property type="molecule type" value="Genomic_DNA"/>
</dbReference>